<reference evidence="11" key="1">
    <citation type="submission" date="2025-08" db="UniProtKB">
        <authorList>
            <consortium name="Ensembl"/>
        </authorList>
    </citation>
    <scope>IDENTIFICATION</scope>
</reference>
<dbReference type="SUPFAM" id="SSF56059">
    <property type="entry name" value="Glutathione synthetase ATP-binding domain-like"/>
    <property type="match status" value="1"/>
</dbReference>
<evidence type="ECO:0000256" key="4">
    <source>
        <dbReference type="ARBA" id="ARBA00012214"/>
    </source>
</evidence>
<name>A0A8C4R526_EPTBU</name>
<keyword evidence="10" id="KW-0460">Magnesium</keyword>
<dbReference type="GeneTree" id="ENSGT00390000013764"/>
<keyword evidence="6" id="KW-0317">Glutathione biosynthesis</keyword>
<dbReference type="InterPro" id="IPR005615">
    <property type="entry name" value="Glutathione_synthase"/>
</dbReference>
<dbReference type="FunFam" id="3.30.1490.50:FF:000002">
    <property type="entry name" value="Glutathione synthetase"/>
    <property type="match status" value="1"/>
</dbReference>
<dbReference type="GO" id="GO:0005524">
    <property type="term" value="F:ATP binding"/>
    <property type="evidence" value="ECO:0007669"/>
    <property type="project" value="UniProtKB-KW"/>
</dbReference>
<comment type="similarity">
    <text evidence="3">Belongs to the eukaryotic GSH synthase family.</text>
</comment>
<dbReference type="GO" id="GO:0046872">
    <property type="term" value="F:metal ion binding"/>
    <property type="evidence" value="ECO:0007669"/>
    <property type="project" value="UniProtKB-KW"/>
</dbReference>
<evidence type="ECO:0000256" key="10">
    <source>
        <dbReference type="ARBA" id="ARBA00022842"/>
    </source>
</evidence>
<evidence type="ECO:0000256" key="1">
    <source>
        <dbReference type="ARBA" id="ARBA00001946"/>
    </source>
</evidence>
<dbReference type="PANTHER" id="PTHR11130">
    <property type="entry name" value="GLUTATHIONE SYNTHETASE"/>
    <property type="match status" value="1"/>
</dbReference>
<dbReference type="EC" id="6.3.2.3" evidence="4"/>
<dbReference type="InterPro" id="IPR014709">
    <property type="entry name" value="Glutathione_synthase_C_euk"/>
</dbReference>
<evidence type="ECO:0000256" key="6">
    <source>
        <dbReference type="ARBA" id="ARBA00022684"/>
    </source>
</evidence>
<reference evidence="11" key="2">
    <citation type="submission" date="2025-09" db="UniProtKB">
        <authorList>
            <consortium name="Ensembl"/>
        </authorList>
    </citation>
    <scope>IDENTIFICATION</scope>
</reference>
<sequence length="196" mass="21902">MLERSRASCCPDIATQLAGTKKVQQELASSDALISSLGFSATTAARLQQTFTTMCSLDDGEDGEKAVQEALANPSEYVLKPQREGGGNNLYDEDIVHFFESNERGLQRTDRTAFILMHRLRPPPVWNVPIRPNTLSRPELCVSELGVFGAYVRYENNYNVSLLIMWGGAQLEQFSSTLHVFVSSFEKHFLREYGCG</sequence>
<comment type="pathway">
    <text evidence="2">Sulfur metabolism; glutathione biosynthesis; glutathione from L-cysteine and L-glutamate: step 2/2.</text>
</comment>
<proteinExistence type="inferred from homology"/>
<organism evidence="11 12">
    <name type="scientific">Eptatretus burgeri</name>
    <name type="common">Inshore hagfish</name>
    <dbReference type="NCBI Taxonomy" id="7764"/>
    <lineage>
        <taxon>Eukaryota</taxon>
        <taxon>Metazoa</taxon>
        <taxon>Chordata</taxon>
        <taxon>Craniata</taxon>
        <taxon>Vertebrata</taxon>
        <taxon>Cyclostomata</taxon>
        <taxon>Myxini</taxon>
        <taxon>Myxiniformes</taxon>
        <taxon>Myxinidae</taxon>
        <taxon>Eptatretinae</taxon>
        <taxon>Eptatretus</taxon>
    </lineage>
</organism>
<dbReference type="Proteomes" id="UP000694388">
    <property type="component" value="Unplaced"/>
</dbReference>
<dbReference type="PANTHER" id="PTHR11130:SF0">
    <property type="entry name" value="GLUTATHIONE SYNTHETASE"/>
    <property type="match status" value="1"/>
</dbReference>
<keyword evidence="12" id="KW-1185">Reference proteome</keyword>
<dbReference type="Ensembl" id="ENSEBUT00000024875.1">
    <property type="protein sequence ID" value="ENSEBUP00000024299.1"/>
    <property type="gene ID" value="ENSEBUG00000014973.1"/>
</dbReference>
<evidence type="ECO:0000256" key="9">
    <source>
        <dbReference type="ARBA" id="ARBA00022840"/>
    </source>
</evidence>
<evidence type="ECO:0000313" key="12">
    <source>
        <dbReference type="Proteomes" id="UP000694388"/>
    </source>
</evidence>
<evidence type="ECO:0000256" key="5">
    <source>
        <dbReference type="ARBA" id="ARBA00022598"/>
    </source>
</evidence>
<dbReference type="GO" id="GO:0005829">
    <property type="term" value="C:cytosol"/>
    <property type="evidence" value="ECO:0007669"/>
    <property type="project" value="TreeGrafter"/>
</dbReference>
<dbReference type="GO" id="GO:0004363">
    <property type="term" value="F:glutathione synthase activity"/>
    <property type="evidence" value="ECO:0007669"/>
    <property type="project" value="UniProtKB-EC"/>
</dbReference>
<evidence type="ECO:0000256" key="8">
    <source>
        <dbReference type="ARBA" id="ARBA00022741"/>
    </source>
</evidence>
<evidence type="ECO:0000256" key="3">
    <source>
        <dbReference type="ARBA" id="ARBA00010385"/>
    </source>
</evidence>
<keyword evidence="5" id="KW-0436">Ligase</keyword>
<comment type="cofactor">
    <cofactor evidence="1">
        <name>Mg(2+)</name>
        <dbReference type="ChEBI" id="CHEBI:18420"/>
    </cofactor>
</comment>
<evidence type="ECO:0000256" key="2">
    <source>
        <dbReference type="ARBA" id="ARBA00004965"/>
    </source>
</evidence>
<dbReference type="AlphaFoldDB" id="A0A8C4R526"/>
<protein>
    <recommendedName>
        <fullName evidence="4">glutathione synthase</fullName>
        <ecNumber evidence="4">6.3.2.3</ecNumber>
    </recommendedName>
</protein>
<evidence type="ECO:0000256" key="7">
    <source>
        <dbReference type="ARBA" id="ARBA00022723"/>
    </source>
</evidence>
<keyword evidence="7" id="KW-0479">Metal-binding</keyword>
<evidence type="ECO:0000313" key="11">
    <source>
        <dbReference type="Ensembl" id="ENSEBUP00000024299.1"/>
    </source>
</evidence>
<keyword evidence="8" id="KW-0547">Nucleotide-binding</keyword>
<dbReference type="GO" id="GO:0043295">
    <property type="term" value="F:glutathione binding"/>
    <property type="evidence" value="ECO:0007669"/>
    <property type="project" value="TreeGrafter"/>
</dbReference>
<accession>A0A8C4R526</accession>
<dbReference type="Pfam" id="PF03917">
    <property type="entry name" value="GSH_synth_ATP"/>
    <property type="match status" value="1"/>
</dbReference>
<dbReference type="Gene3D" id="3.30.1490.50">
    <property type="match status" value="1"/>
</dbReference>
<keyword evidence="9" id="KW-0067">ATP-binding</keyword>
<dbReference type="OMA" id="ADEIHIF"/>